<gene>
    <name evidence="8" type="ORF">ESB00_04020</name>
</gene>
<dbReference type="EMBL" id="SDHX01000001">
    <property type="protein sequence ID" value="RXK55076.1"/>
    <property type="molecule type" value="Genomic_DNA"/>
</dbReference>
<organism evidence="8 9">
    <name type="scientific">Oleiharenicola lentus</name>
    <dbReference type="NCBI Taxonomy" id="2508720"/>
    <lineage>
        <taxon>Bacteria</taxon>
        <taxon>Pseudomonadati</taxon>
        <taxon>Verrucomicrobiota</taxon>
        <taxon>Opitutia</taxon>
        <taxon>Opitutales</taxon>
        <taxon>Opitutaceae</taxon>
        <taxon>Oleiharenicola</taxon>
    </lineage>
</organism>
<comment type="subcellular location">
    <subcellularLocation>
        <location evidence="1">Cell membrane</location>
        <topology evidence="1">Multi-pass membrane protein</topology>
    </subcellularLocation>
</comment>
<dbReference type="GO" id="GO:0005886">
    <property type="term" value="C:plasma membrane"/>
    <property type="evidence" value="ECO:0007669"/>
    <property type="project" value="UniProtKB-SubCell"/>
</dbReference>
<keyword evidence="9" id="KW-1185">Reference proteome</keyword>
<evidence type="ECO:0000256" key="6">
    <source>
        <dbReference type="SAM" id="Phobius"/>
    </source>
</evidence>
<feature type="transmembrane region" description="Helical" evidence="6">
    <location>
        <begin position="502"/>
        <end position="523"/>
    </location>
</feature>
<dbReference type="AlphaFoldDB" id="A0A4Q1C8B1"/>
<evidence type="ECO:0000259" key="7">
    <source>
        <dbReference type="Pfam" id="PF03772"/>
    </source>
</evidence>
<dbReference type="InterPro" id="IPR052159">
    <property type="entry name" value="Competence_DNA_uptake"/>
</dbReference>
<evidence type="ECO:0000313" key="8">
    <source>
        <dbReference type="EMBL" id="RXK55076.1"/>
    </source>
</evidence>
<evidence type="ECO:0000256" key="4">
    <source>
        <dbReference type="ARBA" id="ARBA00022989"/>
    </source>
</evidence>
<feature type="transmembrane region" description="Helical" evidence="6">
    <location>
        <begin position="324"/>
        <end position="342"/>
    </location>
</feature>
<sequence length="548" mass="59159">MPSPAHSIRAPLLWLLLPLMAGLSAAKIWPAPGFGLWPFLIAAGLSALIAGWAARRARRSWALGALVLAGTLSGYLLLQLRYPHLHARENRPPREITLRVRVTEVFSPTARARSVSGLGTVLLADAGGEDLVGQRIYFSAVRRISVPLGISGQYEFKGVLEPLPRDAAGAGFNDYLANLGVRQRLLRSRAARELKPPTKIQTLVAGLRERLEVILRHGLDRHPQTASLYLAMLLGEKAALSPEQENAFMRSGTFHVFSVSGLHVGVIALALHMLLFLLRVPRRPEALITLAVLWVYVQVTGGGTPSVRAYVMIAFLLCSRAFRLPGNAFAALTAAAFCTLLVDPLQLFSTGFQMSYSVVTALILFGGPLADRWLENWQPFTLVPRPEWRWWHHLINGVGRKVISATAGCWAAFLASTASGIGFFGLFSLGSFVANLVILPISTLALIAGFLSLLAGLPGLLSVSGLFNSAAALIIIAADWLLRHGTTLPGVYFPARFRAEWLAPASLALMTAVMLAGASGRWAGRYGGFWPPVVLLVLLLILGVKFGG</sequence>
<dbReference type="PANTHER" id="PTHR30619:SF1">
    <property type="entry name" value="RECOMBINATION PROTEIN 2"/>
    <property type="match status" value="1"/>
</dbReference>
<reference evidence="8 9" key="1">
    <citation type="submission" date="2019-01" db="EMBL/GenBank/DDBJ databases">
        <title>Lacunisphaera sp. strain TWA-58.</title>
        <authorList>
            <person name="Chen W.-M."/>
        </authorList>
    </citation>
    <scope>NUCLEOTIDE SEQUENCE [LARGE SCALE GENOMIC DNA]</scope>
    <source>
        <strain evidence="8 9">TWA-58</strain>
    </source>
</reference>
<evidence type="ECO:0000256" key="5">
    <source>
        <dbReference type="ARBA" id="ARBA00023136"/>
    </source>
</evidence>
<keyword evidence="2" id="KW-1003">Cell membrane</keyword>
<protein>
    <submittedName>
        <fullName evidence="8">ComEC/Rec2 family competence protein</fullName>
    </submittedName>
</protein>
<dbReference type="InterPro" id="IPR004477">
    <property type="entry name" value="ComEC_N"/>
</dbReference>
<feature type="transmembrane region" description="Helical" evidence="6">
    <location>
        <begin position="529"/>
        <end position="547"/>
    </location>
</feature>
<feature type="transmembrane region" description="Helical" evidence="6">
    <location>
        <begin position="61"/>
        <end position="78"/>
    </location>
</feature>
<feature type="transmembrane region" description="Helical" evidence="6">
    <location>
        <begin position="433"/>
        <end position="454"/>
    </location>
</feature>
<dbReference type="OrthoDB" id="9761531at2"/>
<feature type="transmembrane region" description="Helical" evidence="6">
    <location>
        <begin position="402"/>
        <end position="426"/>
    </location>
</feature>
<keyword evidence="5 6" id="KW-0472">Membrane</keyword>
<accession>A0A4Q1C8B1</accession>
<dbReference type="Pfam" id="PF03772">
    <property type="entry name" value="Competence"/>
    <property type="match status" value="1"/>
</dbReference>
<dbReference type="Proteomes" id="UP000290218">
    <property type="component" value="Unassembled WGS sequence"/>
</dbReference>
<evidence type="ECO:0000256" key="2">
    <source>
        <dbReference type="ARBA" id="ARBA00022475"/>
    </source>
</evidence>
<feature type="domain" description="ComEC/Rec2-related protein" evidence="7">
    <location>
        <begin position="232"/>
        <end position="514"/>
    </location>
</feature>
<evidence type="ECO:0000256" key="1">
    <source>
        <dbReference type="ARBA" id="ARBA00004651"/>
    </source>
</evidence>
<keyword evidence="4 6" id="KW-1133">Transmembrane helix</keyword>
<dbReference type="PANTHER" id="PTHR30619">
    <property type="entry name" value="DNA INTERNALIZATION/COMPETENCE PROTEIN COMEC/REC2"/>
    <property type="match status" value="1"/>
</dbReference>
<feature type="transmembrane region" description="Helical" evidence="6">
    <location>
        <begin position="36"/>
        <end position="54"/>
    </location>
</feature>
<name>A0A4Q1C8B1_9BACT</name>
<feature type="transmembrane region" description="Helical" evidence="6">
    <location>
        <begin position="285"/>
        <end position="304"/>
    </location>
</feature>
<evidence type="ECO:0000256" key="3">
    <source>
        <dbReference type="ARBA" id="ARBA00022692"/>
    </source>
</evidence>
<proteinExistence type="predicted"/>
<keyword evidence="3 6" id="KW-0812">Transmembrane</keyword>
<feature type="transmembrane region" description="Helical" evidence="6">
    <location>
        <begin position="254"/>
        <end position="278"/>
    </location>
</feature>
<feature type="transmembrane region" description="Helical" evidence="6">
    <location>
        <begin position="460"/>
        <end position="482"/>
    </location>
</feature>
<comment type="caution">
    <text evidence="8">The sequence shown here is derived from an EMBL/GenBank/DDBJ whole genome shotgun (WGS) entry which is preliminary data.</text>
</comment>
<dbReference type="NCBIfam" id="TIGR00360">
    <property type="entry name" value="ComEC_N-term"/>
    <property type="match status" value="1"/>
</dbReference>
<evidence type="ECO:0000313" key="9">
    <source>
        <dbReference type="Proteomes" id="UP000290218"/>
    </source>
</evidence>
<dbReference type="RefSeq" id="WP_129046442.1">
    <property type="nucleotide sequence ID" value="NZ_SDHX01000001.1"/>
</dbReference>